<feature type="region of interest" description="Disordered" evidence="1">
    <location>
        <begin position="1"/>
        <end position="44"/>
    </location>
</feature>
<keyword evidence="3" id="KW-1185">Reference proteome</keyword>
<evidence type="ECO:0000313" key="2">
    <source>
        <dbReference type="EMBL" id="GAA3042006.1"/>
    </source>
</evidence>
<protein>
    <recommendedName>
        <fullName evidence="4">Beta-lactamase-related domain-containing protein</fullName>
    </recommendedName>
</protein>
<dbReference type="InterPro" id="IPR012338">
    <property type="entry name" value="Beta-lactam/transpept-like"/>
</dbReference>
<dbReference type="RefSeq" id="WP_234516345.1">
    <property type="nucleotide sequence ID" value="NZ_BAAAUF010000018.1"/>
</dbReference>
<evidence type="ECO:0008006" key="4">
    <source>
        <dbReference type="Google" id="ProtNLM"/>
    </source>
</evidence>
<comment type="caution">
    <text evidence="2">The sequence shown here is derived from an EMBL/GenBank/DDBJ whole genome shotgun (WGS) entry which is preliminary data.</text>
</comment>
<evidence type="ECO:0000256" key="1">
    <source>
        <dbReference type="SAM" id="MobiDB-lite"/>
    </source>
</evidence>
<name>A0ABP6LH79_9ACTN</name>
<dbReference type="Gene3D" id="3.40.710.10">
    <property type="entry name" value="DD-peptidase/beta-lactamase superfamily"/>
    <property type="match status" value="1"/>
</dbReference>
<feature type="compositionally biased region" description="Low complexity" evidence="1">
    <location>
        <begin position="20"/>
        <end position="34"/>
    </location>
</feature>
<gene>
    <name evidence="2" type="ORF">GCM10010448_25830</name>
</gene>
<accession>A0ABP6LH79</accession>
<dbReference type="EMBL" id="BAAAUF010000018">
    <property type="protein sequence ID" value="GAA3042006.1"/>
    <property type="molecule type" value="Genomic_DNA"/>
</dbReference>
<organism evidence="2 3">
    <name type="scientific">Streptomyces glomeratus</name>
    <dbReference type="NCBI Taxonomy" id="284452"/>
    <lineage>
        <taxon>Bacteria</taxon>
        <taxon>Bacillati</taxon>
        <taxon>Actinomycetota</taxon>
        <taxon>Actinomycetes</taxon>
        <taxon>Kitasatosporales</taxon>
        <taxon>Streptomycetaceae</taxon>
        <taxon>Streptomyces</taxon>
    </lineage>
</organism>
<evidence type="ECO:0000313" key="3">
    <source>
        <dbReference type="Proteomes" id="UP001501532"/>
    </source>
</evidence>
<proteinExistence type="predicted"/>
<reference evidence="3" key="1">
    <citation type="journal article" date="2019" name="Int. J. Syst. Evol. Microbiol.">
        <title>The Global Catalogue of Microorganisms (GCM) 10K type strain sequencing project: providing services to taxonomists for standard genome sequencing and annotation.</title>
        <authorList>
            <consortium name="The Broad Institute Genomics Platform"/>
            <consortium name="The Broad Institute Genome Sequencing Center for Infectious Disease"/>
            <person name="Wu L."/>
            <person name="Ma J."/>
        </authorList>
    </citation>
    <scope>NUCLEOTIDE SEQUENCE [LARGE SCALE GENOMIC DNA]</scope>
    <source>
        <strain evidence="3">JCM 9091</strain>
    </source>
</reference>
<dbReference type="SUPFAM" id="SSF56601">
    <property type="entry name" value="beta-lactamase/transpeptidase-like"/>
    <property type="match status" value="1"/>
</dbReference>
<dbReference type="Proteomes" id="UP001501532">
    <property type="component" value="Unassembled WGS sequence"/>
</dbReference>
<sequence length="88" mass="8878">MQRRILSPLGLSGIGHRGAGRLAGHPRAAGGHLPAPLPAEMGEPRPKSGYGLGLFVQETDCGATVFTHGGGFPGWAALTYGTPGDGST</sequence>